<dbReference type="AlphaFoldDB" id="A0A168A7V8"/>
<accession>A0A168A7V8</accession>
<organism evidence="2 3">
    <name type="scientific">Ascosphaera apis ARSEF 7405</name>
    <dbReference type="NCBI Taxonomy" id="392613"/>
    <lineage>
        <taxon>Eukaryota</taxon>
        <taxon>Fungi</taxon>
        <taxon>Dikarya</taxon>
        <taxon>Ascomycota</taxon>
        <taxon>Pezizomycotina</taxon>
        <taxon>Eurotiomycetes</taxon>
        <taxon>Eurotiomycetidae</taxon>
        <taxon>Onygenales</taxon>
        <taxon>Ascosphaeraceae</taxon>
        <taxon>Ascosphaera</taxon>
    </lineage>
</organism>
<keyword evidence="3" id="KW-1185">Reference proteome</keyword>
<dbReference type="EMBL" id="AZGZ01000008">
    <property type="protein sequence ID" value="KZZ93582.1"/>
    <property type="molecule type" value="Genomic_DNA"/>
</dbReference>
<dbReference type="VEuPathDB" id="FungiDB:AAP_02374"/>
<name>A0A168A7V8_9EURO</name>
<gene>
    <name evidence="2" type="ORF">AAP_02374</name>
</gene>
<evidence type="ECO:0000313" key="2">
    <source>
        <dbReference type="EMBL" id="KZZ93582.1"/>
    </source>
</evidence>
<protein>
    <submittedName>
        <fullName evidence="2">Uncharacterized protein</fullName>
    </submittedName>
</protein>
<sequence length="163" mass="18563">MWPSKCEGTDISTSTLTIPETDPDLIPSSIEYAKAVLRVMKSVMVDLLPIYLETADAENNHTRFGITLRFRKQLYEDLARVYMEKAHALEEEIGGGYQAVTVDDLCSWATALPSSQRETLAETYPIFAEFEDKQRHLRQIERKQNANGYPDDKAQQSKTEDTN</sequence>
<evidence type="ECO:0000256" key="1">
    <source>
        <dbReference type="SAM" id="MobiDB-lite"/>
    </source>
</evidence>
<reference evidence="2 3" key="1">
    <citation type="journal article" date="2016" name="Genome Biol. Evol.">
        <title>Divergent and convergent evolution of fungal pathogenicity.</title>
        <authorList>
            <person name="Shang Y."/>
            <person name="Xiao G."/>
            <person name="Zheng P."/>
            <person name="Cen K."/>
            <person name="Zhan S."/>
            <person name="Wang C."/>
        </authorList>
    </citation>
    <scope>NUCLEOTIDE SEQUENCE [LARGE SCALE GENOMIC DNA]</scope>
    <source>
        <strain evidence="2 3">ARSEF 7405</strain>
    </source>
</reference>
<feature type="region of interest" description="Disordered" evidence="1">
    <location>
        <begin position="140"/>
        <end position="163"/>
    </location>
</feature>
<evidence type="ECO:0000313" key="3">
    <source>
        <dbReference type="Proteomes" id="UP000242877"/>
    </source>
</evidence>
<comment type="caution">
    <text evidence="2">The sequence shown here is derived from an EMBL/GenBank/DDBJ whole genome shotgun (WGS) entry which is preliminary data.</text>
</comment>
<dbReference type="Proteomes" id="UP000242877">
    <property type="component" value="Unassembled WGS sequence"/>
</dbReference>
<proteinExistence type="predicted"/>